<evidence type="ECO:0000313" key="1">
    <source>
        <dbReference type="EMBL" id="KAA6316566.1"/>
    </source>
</evidence>
<name>A0A5J4Q3R9_9EUKA</name>
<dbReference type="Proteomes" id="UP000324800">
    <property type="component" value="Unassembled WGS sequence"/>
</dbReference>
<feature type="non-terminal residue" evidence="1">
    <location>
        <position position="207"/>
    </location>
</feature>
<organism evidence="1 2">
    <name type="scientific">Streblomastix strix</name>
    <dbReference type="NCBI Taxonomy" id="222440"/>
    <lineage>
        <taxon>Eukaryota</taxon>
        <taxon>Metamonada</taxon>
        <taxon>Preaxostyla</taxon>
        <taxon>Oxymonadida</taxon>
        <taxon>Streblomastigidae</taxon>
        <taxon>Streblomastix</taxon>
    </lineage>
</organism>
<evidence type="ECO:0000313" key="2">
    <source>
        <dbReference type="Proteomes" id="UP000324800"/>
    </source>
</evidence>
<gene>
    <name evidence="1" type="ORF">EZS28_055241</name>
</gene>
<accession>A0A5J4Q3R9</accession>
<feature type="non-terminal residue" evidence="1">
    <location>
        <position position="1"/>
    </location>
</feature>
<dbReference type="AlphaFoldDB" id="A0A5J4Q3R9"/>
<dbReference type="EMBL" id="SNRW01046951">
    <property type="protein sequence ID" value="KAA6316566.1"/>
    <property type="molecule type" value="Genomic_DNA"/>
</dbReference>
<reference evidence="1 2" key="1">
    <citation type="submission" date="2019-03" db="EMBL/GenBank/DDBJ databases">
        <title>Single cell metagenomics reveals metabolic interactions within the superorganism composed of flagellate Streblomastix strix and complex community of Bacteroidetes bacteria on its surface.</title>
        <authorList>
            <person name="Treitli S.C."/>
            <person name="Kolisko M."/>
            <person name="Husnik F."/>
            <person name="Keeling P."/>
            <person name="Hampl V."/>
        </authorList>
    </citation>
    <scope>NUCLEOTIDE SEQUENCE [LARGE SCALE GENOMIC DNA]</scope>
    <source>
        <strain evidence="1">ST1C</strain>
    </source>
</reference>
<sequence>EISDATISITSSFTKVCDGSTNGFRIYPDQYEDVVNAPDQRWTFGYTAGASEQIKYMFVDISFQNSHVGSYGAVNLIAQLGSSQGSYHLNYGLIYSQVVGSIAKKVLDIDIHTISKTYNGTDLVETADYDVYGIVPSDTNYNGVEAHYFNAHVGAGKSVSFSIVDLVEFDDHIISDYSLSSAITGVGEINKAVLTVTNTGISKVYNG</sequence>
<protein>
    <submittedName>
        <fullName evidence="1">Uncharacterized protein</fullName>
    </submittedName>
</protein>
<comment type="caution">
    <text evidence="1">The sequence shown here is derived from an EMBL/GenBank/DDBJ whole genome shotgun (WGS) entry which is preliminary data.</text>
</comment>
<proteinExistence type="predicted"/>